<feature type="transmembrane region" description="Helical" evidence="6">
    <location>
        <begin position="416"/>
        <end position="441"/>
    </location>
</feature>
<protein>
    <recommendedName>
        <fullName evidence="8">G-protein coupled receptors family 3 profile domain-containing protein</fullName>
    </recommendedName>
</protein>
<name>A0A653C782_CALMS</name>
<evidence type="ECO:0000313" key="9">
    <source>
        <dbReference type="EMBL" id="VEN43354.1"/>
    </source>
</evidence>
<organism evidence="9 10">
    <name type="scientific">Callosobruchus maculatus</name>
    <name type="common">Southern cowpea weevil</name>
    <name type="synonym">Pulse bruchid</name>
    <dbReference type="NCBI Taxonomy" id="64391"/>
    <lineage>
        <taxon>Eukaryota</taxon>
        <taxon>Metazoa</taxon>
        <taxon>Ecdysozoa</taxon>
        <taxon>Arthropoda</taxon>
        <taxon>Hexapoda</taxon>
        <taxon>Insecta</taxon>
        <taxon>Pterygota</taxon>
        <taxon>Neoptera</taxon>
        <taxon>Endopterygota</taxon>
        <taxon>Coleoptera</taxon>
        <taxon>Polyphaga</taxon>
        <taxon>Cucujiformia</taxon>
        <taxon>Chrysomeloidea</taxon>
        <taxon>Chrysomelidae</taxon>
        <taxon>Bruchinae</taxon>
        <taxon>Bruchini</taxon>
        <taxon>Callosobruchus</taxon>
    </lineage>
</organism>
<evidence type="ECO:0000259" key="8">
    <source>
        <dbReference type="PROSITE" id="PS50259"/>
    </source>
</evidence>
<keyword evidence="10" id="KW-1185">Reference proteome</keyword>
<keyword evidence="2 6" id="KW-0812">Transmembrane</keyword>
<dbReference type="PROSITE" id="PS50259">
    <property type="entry name" value="G_PROTEIN_RECEP_F3_4"/>
    <property type="match status" value="1"/>
</dbReference>
<evidence type="ECO:0000256" key="6">
    <source>
        <dbReference type="SAM" id="Phobius"/>
    </source>
</evidence>
<evidence type="ECO:0000256" key="4">
    <source>
        <dbReference type="ARBA" id="ARBA00023136"/>
    </source>
</evidence>
<evidence type="ECO:0000313" key="10">
    <source>
        <dbReference type="Proteomes" id="UP000410492"/>
    </source>
</evidence>
<keyword evidence="7" id="KW-0732">Signal</keyword>
<evidence type="ECO:0000256" key="7">
    <source>
        <dbReference type="SAM" id="SignalP"/>
    </source>
</evidence>
<gene>
    <name evidence="9" type="ORF">CALMAC_LOCUS6519</name>
</gene>
<evidence type="ECO:0000256" key="5">
    <source>
        <dbReference type="ARBA" id="ARBA00023180"/>
    </source>
</evidence>
<feature type="chain" id="PRO_5024828544" description="G-protein coupled receptors family 3 profile domain-containing protein" evidence="7">
    <location>
        <begin position="18"/>
        <end position="734"/>
    </location>
</feature>
<accession>A0A653C782</accession>
<feature type="transmembrane region" description="Helical" evidence="6">
    <location>
        <begin position="517"/>
        <end position="542"/>
    </location>
</feature>
<dbReference type="OrthoDB" id="9880600at2759"/>
<keyword evidence="5" id="KW-0325">Glycoprotein</keyword>
<keyword evidence="3 6" id="KW-1133">Transmembrane helix</keyword>
<dbReference type="AlphaFoldDB" id="A0A653C782"/>
<proteinExistence type="predicted"/>
<feature type="transmembrane region" description="Helical" evidence="6">
    <location>
        <begin position="453"/>
        <end position="474"/>
    </location>
</feature>
<reference evidence="9 10" key="1">
    <citation type="submission" date="2019-01" db="EMBL/GenBank/DDBJ databases">
        <authorList>
            <person name="Sayadi A."/>
        </authorList>
    </citation>
    <scope>NUCLEOTIDE SEQUENCE [LARGE SCALE GENOMIC DNA]</scope>
</reference>
<feature type="transmembrane region" description="Helical" evidence="6">
    <location>
        <begin position="620"/>
        <end position="640"/>
    </location>
</feature>
<dbReference type="InterPro" id="IPR017978">
    <property type="entry name" value="GPCR_3_C"/>
</dbReference>
<dbReference type="Pfam" id="PF00003">
    <property type="entry name" value="7tm_3"/>
    <property type="match status" value="1"/>
</dbReference>
<evidence type="ECO:0000256" key="1">
    <source>
        <dbReference type="ARBA" id="ARBA00004141"/>
    </source>
</evidence>
<dbReference type="GO" id="GO:0016020">
    <property type="term" value="C:membrane"/>
    <property type="evidence" value="ECO:0007669"/>
    <property type="project" value="UniProtKB-SubCell"/>
</dbReference>
<dbReference type="Proteomes" id="UP000410492">
    <property type="component" value="Unassembled WGS sequence"/>
</dbReference>
<dbReference type="PANTHER" id="PTHR24060">
    <property type="entry name" value="METABOTROPIC GLUTAMATE RECEPTOR"/>
    <property type="match status" value="1"/>
</dbReference>
<dbReference type="GO" id="GO:0004930">
    <property type="term" value="F:G protein-coupled receptor activity"/>
    <property type="evidence" value="ECO:0007669"/>
    <property type="project" value="InterPro"/>
</dbReference>
<evidence type="ECO:0000256" key="2">
    <source>
        <dbReference type="ARBA" id="ARBA00022692"/>
    </source>
</evidence>
<feature type="transmembrane region" description="Helical" evidence="6">
    <location>
        <begin position="562"/>
        <end position="581"/>
    </location>
</feature>
<feature type="transmembrane region" description="Helical" evidence="6">
    <location>
        <begin position="486"/>
        <end position="505"/>
    </location>
</feature>
<keyword evidence="4 6" id="KW-0472">Membrane</keyword>
<comment type="subcellular location">
    <subcellularLocation>
        <location evidence="1">Membrane</location>
        <topology evidence="1">Multi-pass membrane protein</topology>
    </subcellularLocation>
</comment>
<feature type="domain" description="G-protein coupled receptors family 3 profile" evidence="8">
    <location>
        <begin position="558"/>
        <end position="653"/>
    </location>
</feature>
<evidence type="ECO:0000256" key="3">
    <source>
        <dbReference type="ARBA" id="ARBA00022989"/>
    </source>
</evidence>
<dbReference type="EMBL" id="CAACVG010007048">
    <property type="protein sequence ID" value="VEN43354.1"/>
    <property type="molecule type" value="Genomic_DNA"/>
</dbReference>
<feature type="transmembrane region" description="Helical" evidence="6">
    <location>
        <begin position="593"/>
        <end position="614"/>
    </location>
</feature>
<feature type="signal peptide" evidence="7">
    <location>
        <begin position="1"/>
        <end position="17"/>
    </location>
</feature>
<dbReference type="InterPro" id="IPR050726">
    <property type="entry name" value="mGluR"/>
</dbReference>
<sequence length="734" mass="82626">MPPVGLLVLLFAFSSSAQRMKTSVEIPGDLTIALLVKTCHNSSVDLIPYHTNSLVSSAMWIVERLNYLEHTAPLTLGLKVYEICEEIDFFKSIFDLYQSENDYLLTVVSEDTLSEKMLNFCEVLDVRSSSIARCSKLLVKTTVEFLNAMGWVENVTVFGPDQFIMEEFSSNAVKQSVCVMDLVIYGSACPNLMNVSTPIVYFGNKCNIEHFSTHQENNTNEMLKIIFVPLDGSVPEDLPERSFVIIPPHYSTSLTYQMPENIIPTPLLFEAANPMLAAVKSLHILFKNRCNDTQKLSTLDCIKSTDIRRNPYKGMSLSSILEYLRVEPLKEHFVYDIYRVDNDSTVKNSFLRPFTKAFTYNLFTQNLTLVDQSLDIFMSNVTFRSDPEECINFLLNRDLRYATGDGRYLSFKSESWIYAFISLSLLGILFCVSIFTFLLICICRRDILEGNPILTLTLLLATILLLSSVLPFLLTTTKYNSNAICLAKSMAITLTYALVFSLLLSRSILLASASKEIGFMSHIAGPVQSFLCLFIFGVQAALNLQVIGRCVEVFQGSSVLYLMSYNAMLLLLLLCLSPLMYKCQRNYREGKYFTIAIILITVVWCIWIPLYGYVDEEWRELVLCFGIVATSMVLLGALFIPRTYLMTIAAARDRITSTLPSLATGTSTLDIYRANTQPIYDCVNVAAINAATVATVPTQTMQRPDLYSCPALPEDEDLDFRCVTPPASDKITRF</sequence>